<dbReference type="Gene3D" id="3.30.457.10">
    <property type="entry name" value="Copper amine oxidase-like, N-terminal domain"/>
    <property type="match status" value="1"/>
</dbReference>
<dbReference type="Proteomes" id="UP000070427">
    <property type="component" value="Unassembled WGS sequence"/>
</dbReference>
<dbReference type="RefSeq" id="WP_066354222.1">
    <property type="nucleotide sequence ID" value="NZ_LOED01000026.1"/>
</dbReference>
<evidence type="ECO:0000313" key="2">
    <source>
        <dbReference type="EMBL" id="KXG75490.1"/>
    </source>
</evidence>
<name>A0A140L4L5_9FIRM</name>
<reference evidence="2 3" key="1">
    <citation type="submission" date="2015-12" db="EMBL/GenBank/DDBJ databases">
        <title>Draft genome sequnece of Fervidicola ferrireducens strain Y170.</title>
        <authorList>
            <person name="Patel B.K."/>
        </authorList>
    </citation>
    <scope>NUCLEOTIDE SEQUENCE [LARGE SCALE GENOMIC DNA]</scope>
    <source>
        <strain evidence="2 3">Y170</strain>
    </source>
</reference>
<evidence type="ECO:0000313" key="3">
    <source>
        <dbReference type="Proteomes" id="UP000070427"/>
    </source>
</evidence>
<keyword evidence="3" id="KW-1185">Reference proteome</keyword>
<evidence type="ECO:0000259" key="1">
    <source>
        <dbReference type="Pfam" id="PF07833"/>
    </source>
</evidence>
<feature type="domain" description="Copper amine oxidase-like N-terminal" evidence="1">
    <location>
        <begin position="73"/>
        <end position="180"/>
    </location>
</feature>
<dbReference type="Pfam" id="PF07833">
    <property type="entry name" value="Cu_amine_oxidN1"/>
    <property type="match status" value="1"/>
</dbReference>
<proteinExistence type="predicted"/>
<gene>
    <name evidence="2" type="ORF">AN618_18580</name>
</gene>
<sequence length="184" mass="20427">MRKIIPLFLIAFLVFSLTVAYGEETKTKYPNEVMAEVDGYSTPPEGPEGEFIDGTKTGNGNTSKLPGEITVFVDGRQVNFPDAKPYIKNGRTLVPIRFVSHEMGAQVEWNNAKREVIIVKNGKKITLRIGSKDVYVNGTKKTIDVPAELKGNRTMVPLRFINEALGAKVSWSDTEKKVTIITTH</sequence>
<dbReference type="AlphaFoldDB" id="A0A140L4L5"/>
<dbReference type="InterPro" id="IPR012854">
    <property type="entry name" value="Cu_amine_oxidase-like_N"/>
</dbReference>
<dbReference type="OrthoDB" id="2083476at2"/>
<comment type="caution">
    <text evidence="2">The sequence shown here is derived from an EMBL/GenBank/DDBJ whole genome shotgun (WGS) entry which is preliminary data.</text>
</comment>
<protein>
    <recommendedName>
        <fullName evidence="1">Copper amine oxidase-like N-terminal domain-containing protein</fullName>
    </recommendedName>
</protein>
<dbReference type="EMBL" id="LOED01000026">
    <property type="protein sequence ID" value="KXG75490.1"/>
    <property type="molecule type" value="Genomic_DNA"/>
</dbReference>
<dbReference type="InParanoid" id="A0A140L4L5"/>
<dbReference type="SUPFAM" id="SSF55383">
    <property type="entry name" value="Copper amine oxidase, domain N"/>
    <property type="match status" value="1"/>
</dbReference>
<accession>A0A140L4L5</accession>
<organism evidence="2 3">
    <name type="scientific">Fervidicola ferrireducens</name>
    <dbReference type="NCBI Taxonomy" id="520764"/>
    <lineage>
        <taxon>Bacteria</taxon>
        <taxon>Bacillati</taxon>
        <taxon>Bacillota</taxon>
        <taxon>Clostridia</taxon>
        <taxon>Thermosediminibacterales</taxon>
        <taxon>Thermosediminibacteraceae</taxon>
        <taxon>Fervidicola</taxon>
    </lineage>
</organism>
<dbReference type="InterPro" id="IPR036582">
    <property type="entry name" value="Mao_N_sf"/>
</dbReference>
<dbReference type="STRING" id="520764.AN618_18580"/>